<protein>
    <submittedName>
        <fullName evidence="1">Uncharacterized protein</fullName>
    </submittedName>
</protein>
<evidence type="ECO:0000313" key="2">
    <source>
        <dbReference type="Proteomes" id="UP000297535"/>
    </source>
</evidence>
<dbReference type="Proteomes" id="UP000297535">
    <property type="component" value="Unassembled WGS sequence"/>
</dbReference>
<dbReference type="OrthoDB" id="9876179at2"/>
<dbReference type="RefSeq" id="WP_135418863.1">
    <property type="nucleotide sequence ID" value="NZ_SRLB01000032.1"/>
</dbReference>
<comment type="caution">
    <text evidence="1">The sequence shown here is derived from an EMBL/GenBank/DDBJ whole genome shotgun (WGS) entry which is preliminary data.</text>
</comment>
<proteinExistence type="predicted"/>
<dbReference type="AlphaFoldDB" id="A0A4Z0NFS0"/>
<organism evidence="1 2">
    <name type="scientific">Methylobacterium nonmethylotrophicum</name>
    <dbReference type="NCBI Taxonomy" id="1141884"/>
    <lineage>
        <taxon>Bacteria</taxon>
        <taxon>Pseudomonadati</taxon>
        <taxon>Pseudomonadota</taxon>
        <taxon>Alphaproteobacteria</taxon>
        <taxon>Hyphomicrobiales</taxon>
        <taxon>Methylobacteriaceae</taxon>
        <taxon>Methylobacterium</taxon>
    </lineage>
</organism>
<evidence type="ECO:0000313" key="1">
    <source>
        <dbReference type="EMBL" id="TGD95163.1"/>
    </source>
</evidence>
<accession>A0A4Z0NFS0</accession>
<sequence>MNRLPHIIKNNIDNRLHNLIYNAVTYALQGRAQLVVDFPLPAVVPLLIRMWNVDADDLIVRLPEEDRLTKTGAQP</sequence>
<gene>
    <name evidence="1" type="ORF">EU555_29020</name>
</gene>
<dbReference type="EMBL" id="SRLB01000032">
    <property type="protein sequence ID" value="TGD95163.1"/>
    <property type="molecule type" value="Genomic_DNA"/>
</dbReference>
<name>A0A4Z0NFS0_9HYPH</name>
<keyword evidence="2" id="KW-1185">Reference proteome</keyword>
<reference evidence="1 2" key="1">
    <citation type="submission" date="2019-04" db="EMBL/GenBank/DDBJ databases">
        <authorList>
            <person name="Feng G."/>
            <person name="Zhu H."/>
        </authorList>
    </citation>
    <scope>NUCLEOTIDE SEQUENCE [LARGE SCALE GENOMIC DNA]</scope>
    <source>
        <strain evidence="1 2">6HR-1</strain>
    </source>
</reference>